<dbReference type="InterPro" id="IPR035235">
    <property type="entry name" value="DUF5343"/>
</dbReference>
<dbReference type="Proteomes" id="UP000290767">
    <property type="component" value="Unassembled WGS sequence"/>
</dbReference>
<dbReference type="EMBL" id="MZMU01000003">
    <property type="protein sequence ID" value="RXT28235.1"/>
    <property type="molecule type" value="Genomic_DNA"/>
</dbReference>
<reference evidence="1 2" key="1">
    <citation type="submission" date="2017-03" db="EMBL/GenBank/DDBJ databases">
        <authorList>
            <person name="Safronova V.I."/>
            <person name="Sazanova A.L."/>
            <person name="Chirak E.R."/>
        </authorList>
    </citation>
    <scope>NUCLEOTIDE SEQUENCE [LARGE SCALE GENOMIC DNA]</scope>
    <source>
        <strain evidence="1 2">Tri-43</strain>
    </source>
</reference>
<sequence length="234" mass="25645">MKVTSEAIVSVTPEITEAQLQNTEPTRRKIPGNIPYTVSPGVLKRVLEKIPNAEKPPVFSTDFLSTVLEASGGAARPIIPILKTTQMLNQGGVPTELYAQFQTEGGRPTAALQAMRNGFAEVFRRNSYAHNATESTLTDILVAITGLTKNDRILKFMLSTFQCFQEYAKGVKTEAHHVEAQTDHGTSSEDAPRFAANQSKPLQLVYNINVVLPETTNVEVFNAIFKSLKGNLLN</sequence>
<dbReference type="AlphaFoldDB" id="A0A4Q1UBE0"/>
<dbReference type="Pfam" id="PF17278">
    <property type="entry name" value="DUF5343"/>
    <property type="match status" value="1"/>
</dbReference>
<comment type="caution">
    <text evidence="1">The sequence shown here is derived from an EMBL/GenBank/DDBJ whole genome shotgun (WGS) entry which is preliminary data.</text>
</comment>
<protein>
    <recommendedName>
        <fullName evidence="3">DUF5343 domain-containing protein</fullName>
    </recommendedName>
</protein>
<evidence type="ECO:0000313" key="1">
    <source>
        <dbReference type="EMBL" id="RXT28235.1"/>
    </source>
</evidence>
<organism evidence="1 2">
    <name type="scientific">Rhizobium leguminosarum</name>
    <dbReference type="NCBI Taxonomy" id="384"/>
    <lineage>
        <taxon>Bacteria</taxon>
        <taxon>Pseudomonadati</taxon>
        <taxon>Pseudomonadota</taxon>
        <taxon>Alphaproteobacteria</taxon>
        <taxon>Hyphomicrobiales</taxon>
        <taxon>Rhizobiaceae</taxon>
        <taxon>Rhizobium/Agrobacterium group</taxon>
        <taxon>Rhizobium</taxon>
    </lineage>
</organism>
<accession>A0A4Q1UBE0</accession>
<gene>
    <name evidence="1" type="ORF">B5P46_05365</name>
</gene>
<name>A0A4Q1UBE0_RHILE</name>
<proteinExistence type="predicted"/>
<evidence type="ECO:0008006" key="3">
    <source>
        <dbReference type="Google" id="ProtNLM"/>
    </source>
</evidence>
<evidence type="ECO:0000313" key="2">
    <source>
        <dbReference type="Proteomes" id="UP000290767"/>
    </source>
</evidence>